<proteinExistence type="predicted"/>
<gene>
    <name evidence="1" type="ORF">C7S20_06245</name>
</gene>
<dbReference type="EMBL" id="CP028136">
    <property type="protein sequence ID" value="AVR44898.1"/>
    <property type="molecule type" value="Genomic_DNA"/>
</dbReference>
<evidence type="ECO:0000313" key="2">
    <source>
        <dbReference type="Proteomes" id="UP000241507"/>
    </source>
</evidence>
<name>A0A2R3Z3T9_9FLAO</name>
<reference evidence="2" key="1">
    <citation type="submission" date="2018-03" db="EMBL/GenBank/DDBJ databases">
        <title>Gramella fulva sp. nov., isolated from a dry surface of tidal flat.</title>
        <authorList>
            <person name="Hwang S.H."/>
            <person name="Hwang W.M."/>
            <person name="Kang K."/>
            <person name="Ahn T.-Y."/>
        </authorList>
    </citation>
    <scope>NUCLEOTIDE SEQUENCE [LARGE SCALE GENOMIC DNA]</scope>
    <source>
        <strain evidence="2">SH35</strain>
    </source>
</reference>
<evidence type="ECO:0000313" key="1">
    <source>
        <dbReference type="EMBL" id="AVR44898.1"/>
    </source>
</evidence>
<dbReference type="KEGG" id="grs:C7S20_06245"/>
<dbReference type="Proteomes" id="UP000241507">
    <property type="component" value="Chromosome"/>
</dbReference>
<sequence length="145" mass="16744">MFPILYVLIKQNSNEKKHNKFLQKIAEEHRLKFDKTGTYGPLSLGLDTNNKKLVVVEFRGSADYDIFDLKDVKNVKITKKMLPAGYSASKKERIIYLSLDLENKYASKITGITFYDEEDEESIDADIRLNDAKIWDTLIHKNLAV</sequence>
<dbReference type="AlphaFoldDB" id="A0A2R3Z3T9"/>
<accession>A0A2R3Z3T9</accession>
<protein>
    <submittedName>
        <fullName evidence="1">Uncharacterized protein</fullName>
    </submittedName>
</protein>
<organism evidence="1 2">
    <name type="scientific">Christiangramia fulva</name>
    <dbReference type="NCBI Taxonomy" id="2126553"/>
    <lineage>
        <taxon>Bacteria</taxon>
        <taxon>Pseudomonadati</taxon>
        <taxon>Bacteroidota</taxon>
        <taxon>Flavobacteriia</taxon>
        <taxon>Flavobacteriales</taxon>
        <taxon>Flavobacteriaceae</taxon>
        <taxon>Christiangramia</taxon>
    </lineage>
</organism>
<keyword evidence="2" id="KW-1185">Reference proteome</keyword>